<proteinExistence type="predicted"/>
<comment type="caution">
    <text evidence="1">The sequence shown here is derived from an EMBL/GenBank/DDBJ whole genome shotgun (WGS) entry which is preliminary data.</text>
</comment>
<name>A0ACC2NJ37_9HYME</name>
<evidence type="ECO:0000313" key="1">
    <source>
        <dbReference type="EMBL" id="KAJ8669570.1"/>
    </source>
</evidence>
<evidence type="ECO:0000313" key="2">
    <source>
        <dbReference type="Proteomes" id="UP001239111"/>
    </source>
</evidence>
<protein>
    <submittedName>
        <fullName evidence="1">Uncharacterized protein</fullName>
    </submittedName>
</protein>
<sequence length="481" mass="55308">MMVSRLLLMNPVVAVLMGRHKIFLIRGELPSLKEALEERGWIQKYEPSRTRSLPYGSASGAIEAKSLGDVRSADGTLNERPLTYSLLQNVQPDFIWDCRNDFHEWDRSIGSNVLLNRFSKPSLYTSKLGMAHVLQEAHWLHEMDVADVLFPRSYNPSRELAALTRDFQRCAALAVLRCFVDRIRNSDDQLTCINAANNTLGTSQPQQMLSNERDKMNEPLVSLDWIEFAIRCCEDHIAELEHEDIDIEMDNEISPEDWRLFTEDCEKYLYKPNGMANFPTSDPDRLEACYIAAQSVLEKLKNMDPQFNLNGEKNIWIVKPSNLCCGTGIFMTHDLKTILRKVESKPRDYYVVQKYIERPFLVYGTKFDIRQWFLVTSTFPMTIWSFREALLRLSSKPYTPSTYHEAIHLCNTAVQEKYDWDRRRRRNRAAAAAAAAQAIGGGGVSGGLPSTQIQQNQPNDEFEPTVRDQGWDCEKLNEYLK</sequence>
<dbReference type="Proteomes" id="UP001239111">
    <property type="component" value="Chromosome 3"/>
</dbReference>
<accession>A0ACC2NJ37</accession>
<keyword evidence="2" id="KW-1185">Reference proteome</keyword>
<reference evidence="1" key="1">
    <citation type="submission" date="2023-04" db="EMBL/GenBank/DDBJ databases">
        <title>A chromosome-level genome assembly of the parasitoid wasp Eretmocerus hayati.</title>
        <authorList>
            <person name="Zhong Y."/>
            <person name="Liu S."/>
            <person name="Liu Y."/>
        </authorList>
    </citation>
    <scope>NUCLEOTIDE SEQUENCE</scope>
    <source>
        <strain evidence="1">ZJU_SS_LIU_2023</strain>
    </source>
</reference>
<dbReference type="EMBL" id="CM056743">
    <property type="protein sequence ID" value="KAJ8669570.1"/>
    <property type="molecule type" value="Genomic_DNA"/>
</dbReference>
<organism evidence="1 2">
    <name type="scientific">Eretmocerus hayati</name>
    <dbReference type="NCBI Taxonomy" id="131215"/>
    <lineage>
        <taxon>Eukaryota</taxon>
        <taxon>Metazoa</taxon>
        <taxon>Ecdysozoa</taxon>
        <taxon>Arthropoda</taxon>
        <taxon>Hexapoda</taxon>
        <taxon>Insecta</taxon>
        <taxon>Pterygota</taxon>
        <taxon>Neoptera</taxon>
        <taxon>Endopterygota</taxon>
        <taxon>Hymenoptera</taxon>
        <taxon>Apocrita</taxon>
        <taxon>Proctotrupomorpha</taxon>
        <taxon>Chalcidoidea</taxon>
        <taxon>Aphelinidae</taxon>
        <taxon>Aphelininae</taxon>
        <taxon>Eretmocerus</taxon>
    </lineage>
</organism>
<gene>
    <name evidence="1" type="ORF">QAD02_000829</name>
</gene>